<dbReference type="EMBL" id="AMZH03000334">
    <property type="protein sequence ID" value="RRT84272.1"/>
    <property type="molecule type" value="Genomic_DNA"/>
</dbReference>
<accession>A0A427B711</accession>
<sequence>MTPRLLIIVVTTLRYRSRTPRLVVKDAATARHGSSMSRWLVSKRGVDAAMKEGRRELEQGSGSLMAAIEMRKFKSRRTGAAVAPDDGSLLVAAKGSRSGLGEHGRCLRMSPAGGLGVEASPGAPVLGFGAATGTARLPLFLGADDGVTDIAGVVVSGATVAFEGVAAGGVDVAG</sequence>
<protein>
    <submittedName>
        <fullName evidence="1">Uncharacterized protein</fullName>
    </submittedName>
</protein>
<evidence type="ECO:0000313" key="2">
    <source>
        <dbReference type="Proteomes" id="UP000287651"/>
    </source>
</evidence>
<evidence type="ECO:0000313" key="1">
    <source>
        <dbReference type="EMBL" id="RRT84272.1"/>
    </source>
</evidence>
<organism evidence="1 2">
    <name type="scientific">Ensete ventricosum</name>
    <name type="common">Abyssinian banana</name>
    <name type="synonym">Musa ensete</name>
    <dbReference type="NCBI Taxonomy" id="4639"/>
    <lineage>
        <taxon>Eukaryota</taxon>
        <taxon>Viridiplantae</taxon>
        <taxon>Streptophyta</taxon>
        <taxon>Embryophyta</taxon>
        <taxon>Tracheophyta</taxon>
        <taxon>Spermatophyta</taxon>
        <taxon>Magnoliopsida</taxon>
        <taxon>Liliopsida</taxon>
        <taxon>Zingiberales</taxon>
        <taxon>Musaceae</taxon>
        <taxon>Ensete</taxon>
    </lineage>
</organism>
<proteinExistence type="predicted"/>
<dbReference type="Proteomes" id="UP000287651">
    <property type="component" value="Unassembled WGS sequence"/>
</dbReference>
<gene>
    <name evidence="1" type="ORF">B296_00000149</name>
</gene>
<comment type="caution">
    <text evidence="1">The sequence shown here is derived from an EMBL/GenBank/DDBJ whole genome shotgun (WGS) entry which is preliminary data.</text>
</comment>
<dbReference type="AlphaFoldDB" id="A0A427B711"/>
<reference evidence="1 2" key="1">
    <citation type="journal article" date="2014" name="Agronomy (Basel)">
        <title>A Draft Genome Sequence for Ensete ventricosum, the Drought-Tolerant Tree Against Hunger.</title>
        <authorList>
            <person name="Harrison J."/>
            <person name="Moore K.A."/>
            <person name="Paszkiewicz K."/>
            <person name="Jones T."/>
            <person name="Grant M."/>
            <person name="Ambacheew D."/>
            <person name="Muzemil S."/>
            <person name="Studholme D.J."/>
        </authorList>
    </citation>
    <scope>NUCLEOTIDE SEQUENCE [LARGE SCALE GENOMIC DNA]</scope>
</reference>
<name>A0A427B711_ENSVE</name>